<protein>
    <submittedName>
        <fullName evidence="1">Uncharacterized protein</fullName>
    </submittedName>
</protein>
<proteinExistence type="predicted"/>
<reference evidence="1" key="1">
    <citation type="journal article" date="2020" name="New Phytol.">
        <title>Comparative genomics reveals dynamic genome evolution in host specialist ectomycorrhizal fungi.</title>
        <authorList>
            <person name="Lofgren L.A."/>
            <person name="Nguyen N.H."/>
            <person name="Vilgalys R."/>
            <person name="Ruytinx J."/>
            <person name="Liao H.L."/>
            <person name="Branco S."/>
            <person name="Kuo A."/>
            <person name="LaButti K."/>
            <person name="Lipzen A."/>
            <person name="Andreopoulos W."/>
            <person name="Pangilinan J."/>
            <person name="Riley R."/>
            <person name="Hundley H."/>
            <person name="Na H."/>
            <person name="Barry K."/>
            <person name="Grigoriev I.V."/>
            <person name="Stajich J.E."/>
            <person name="Kennedy P.G."/>
        </authorList>
    </citation>
    <scope>NUCLEOTIDE SEQUENCE</scope>
    <source>
        <strain evidence="1">S12</strain>
    </source>
</reference>
<accession>A0A9P7AAF5</accession>
<name>A0A9P7AAF5_9AGAM</name>
<dbReference type="OrthoDB" id="10618821at2759"/>
<organism evidence="1 2">
    <name type="scientific">Suillus plorans</name>
    <dbReference type="NCBI Taxonomy" id="116603"/>
    <lineage>
        <taxon>Eukaryota</taxon>
        <taxon>Fungi</taxon>
        <taxon>Dikarya</taxon>
        <taxon>Basidiomycota</taxon>
        <taxon>Agaricomycotina</taxon>
        <taxon>Agaricomycetes</taxon>
        <taxon>Agaricomycetidae</taxon>
        <taxon>Boletales</taxon>
        <taxon>Suillineae</taxon>
        <taxon>Suillaceae</taxon>
        <taxon>Suillus</taxon>
    </lineage>
</organism>
<dbReference type="RefSeq" id="XP_041152553.1">
    <property type="nucleotide sequence ID" value="XM_041304599.1"/>
</dbReference>
<dbReference type="Proteomes" id="UP000719766">
    <property type="component" value="Unassembled WGS sequence"/>
</dbReference>
<evidence type="ECO:0000313" key="2">
    <source>
        <dbReference type="Proteomes" id="UP000719766"/>
    </source>
</evidence>
<dbReference type="EMBL" id="JABBWE010000120">
    <property type="protein sequence ID" value="KAG1785068.1"/>
    <property type="molecule type" value="Genomic_DNA"/>
</dbReference>
<dbReference type="AlphaFoldDB" id="A0A9P7AAF5"/>
<gene>
    <name evidence="1" type="ORF">HD556DRAFT_1424782</name>
</gene>
<keyword evidence="2" id="KW-1185">Reference proteome</keyword>
<sequence length="73" mass="7743">MIIPNASSRCLSVLSMIYPCDADVLTICMSATSHRCLIKNLIGGCSSFGALTDHLGVIIMWITSPSISIPKSS</sequence>
<comment type="caution">
    <text evidence="1">The sequence shown here is derived from an EMBL/GenBank/DDBJ whole genome shotgun (WGS) entry which is preliminary data.</text>
</comment>
<evidence type="ECO:0000313" key="1">
    <source>
        <dbReference type="EMBL" id="KAG1785068.1"/>
    </source>
</evidence>
<dbReference type="GeneID" id="64598363"/>